<dbReference type="InterPro" id="IPR027417">
    <property type="entry name" value="P-loop_NTPase"/>
</dbReference>
<dbReference type="PANTHER" id="PTHR13720">
    <property type="entry name" value="WD-40 REPEAT PROTEIN"/>
    <property type="match status" value="1"/>
</dbReference>
<dbReference type="InterPro" id="IPR005108">
    <property type="entry name" value="HELP"/>
</dbReference>
<dbReference type="EMBL" id="LWCA01000600">
    <property type="protein sequence ID" value="OAF67680.1"/>
    <property type="molecule type" value="Genomic_DNA"/>
</dbReference>
<dbReference type="SUPFAM" id="SSF52540">
    <property type="entry name" value="P-loop containing nucleoside triphosphate hydrolases"/>
    <property type="match status" value="1"/>
</dbReference>
<comment type="caution">
    <text evidence="9">The sequence shown here is derived from an EMBL/GenBank/DDBJ whole genome shotgun (WGS) entry which is preliminary data.</text>
</comment>
<dbReference type="GO" id="GO:0000226">
    <property type="term" value="P:microtubule cytoskeleton organization"/>
    <property type="evidence" value="ECO:0007669"/>
    <property type="project" value="TreeGrafter"/>
</dbReference>
<feature type="coiled-coil region" evidence="6">
    <location>
        <begin position="589"/>
        <end position="619"/>
    </location>
</feature>
<dbReference type="InterPro" id="IPR050630">
    <property type="entry name" value="WD_repeat_EMAP"/>
</dbReference>
<sequence>MTNKNYQESIRIIARIKPNNLLNNQLLNKDKKTCTIQISSPKNIKSQCDFKQYAKCGDSNTINFKKAHLNNRIEQYEIHVDDVFETESQEDFYDTGVKNHVNGAYNGCNATVFCFGQQCSGKTYTMNGMKSKYDNFENRGIIPRAIKDIFEKIKSESKFYSVQVYMSAIELYQNEIYDLVNSTKMCRSKIEEKVESEEEALYFWMNLFPKQRKTYNRSRRCGIPNINNNKQRRYHVTNISHVVVQMRIIRMNIIQSNATFTDSVLTFVELSSSQDVLENHFDSTNLNVYEINAENRHARQTLTFLQQIFLAIYRNDYYMPYRQSKLTNFLSTCVTKYSQIMFIATLFIDDSSSQRKYNSVSKCLCTLRILAQLKKINLKPVKSIKSNLNEQIDILHHELNSLKRELSMHNILFNRKQINYSFLSEQRQIDMRNKAKRFLLDTDGKYNVSELFPITSILELEETYRIFKDICTNVINKCSKRMNNEENKNSELTLTSIENTDKSEDKESKEGKDVKDVLKSDSSKNNSNITALKEPSNKNSFKSEMAIDFQNDSDKKVDDVHLKLQKNEIAPTRQEAYNEFITVEGSELYKILKSNKQIYNEKKQQLRKVGLKINALSEQINAIDKTLERVESFITEPETCLNANKDVSRISPFISKCYPNKILNSQVQDKQNILSDERSRTAPKYDSSNGRLSFYICGRPVTVYASGRDGESYENAYKQASMPKSELKMDWVYGYQGKTNGRFNLHKLVTNEVIYYMAGVAVIYDHKLYNQRFYVEHTDDISAISVHPDKKTIATAQVSGHGKRKCDRTHIRIWDSIKLETLVVINSDDFKGPIVALDFSRHDNGQHIACIEKSSKSYYHVFNTIKTNVTRVCSMQSSGKSPMCIACSPMGPYVAICGKRQLEYINICYENFNYVKHKALAEADYTKGSEKIDCFTSLIYTQNGTLLCTDSRGSLLIFHHTLNNDKLGLSLKTHVQVSSSPLLSIALKDDCAYVGGKERMVTKILLQDIDNLQFEHLGDLNETYGSIRTILPMDDYYLVGTTINALICFESKENQHIVSKAASDEAWALSIDEEHKAILGSNGKEL</sequence>
<keyword evidence="3 5" id="KW-0547">Nucleotide-binding</keyword>
<dbReference type="Proteomes" id="UP000078046">
    <property type="component" value="Unassembled WGS sequence"/>
</dbReference>
<feature type="compositionally biased region" description="Basic and acidic residues" evidence="7">
    <location>
        <begin position="499"/>
        <end position="522"/>
    </location>
</feature>
<evidence type="ECO:0000256" key="7">
    <source>
        <dbReference type="SAM" id="MobiDB-lite"/>
    </source>
</evidence>
<dbReference type="Gene3D" id="2.130.10.10">
    <property type="entry name" value="YVTN repeat-like/Quinoprotein amine dehydrogenase"/>
    <property type="match status" value="1"/>
</dbReference>
<dbReference type="SUPFAM" id="SSF50978">
    <property type="entry name" value="WD40 repeat-like"/>
    <property type="match status" value="1"/>
</dbReference>
<protein>
    <recommendedName>
        <fullName evidence="8">Kinesin motor domain-containing protein</fullName>
    </recommendedName>
</protein>
<dbReference type="SMART" id="SM00129">
    <property type="entry name" value="KISc"/>
    <property type="match status" value="1"/>
</dbReference>
<dbReference type="PRINTS" id="PR00380">
    <property type="entry name" value="KINESINHEAVY"/>
</dbReference>
<gene>
    <name evidence="9" type="ORF">A3Q56_04583</name>
</gene>
<dbReference type="PROSITE" id="PS50067">
    <property type="entry name" value="KINESIN_MOTOR_2"/>
    <property type="match status" value="1"/>
</dbReference>
<feature type="non-terminal residue" evidence="9">
    <location>
        <position position="1086"/>
    </location>
</feature>
<keyword evidence="6" id="KW-0175">Coiled coil</keyword>
<evidence type="ECO:0000256" key="1">
    <source>
        <dbReference type="ARBA" id="ARBA00022574"/>
    </source>
</evidence>
<dbReference type="InterPro" id="IPR036961">
    <property type="entry name" value="Kinesin_motor_dom_sf"/>
</dbReference>
<comment type="similarity">
    <text evidence="5">Belongs to the TRAFAC class myosin-kinesin ATPase superfamily. Kinesin family.</text>
</comment>
<name>A0A177B0N2_9BILA</name>
<feature type="region of interest" description="Disordered" evidence="7">
    <location>
        <begin position="491"/>
        <end position="537"/>
    </location>
</feature>
<feature type="binding site" evidence="5">
    <location>
        <begin position="116"/>
        <end position="123"/>
    </location>
    <ligand>
        <name>ATP</name>
        <dbReference type="ChEBI" id="CHEBI:30616"/>
    </ligand>
</feature>
<evidence type="ECO:0000256" key="5">
    <source>
        <dbReference type="PROSITE-ProRule" id="PRU00283"/>
    </source>
</evidence>
<dbReference type="GO" id="GO:0008017">
    <property type="term" value="F:microtubule binding"/>
    <property type="evidence" value="ECO:0007669"/>
    <property type="project" value="InterPro"/>
</dbReference>
<dbReference type="InterPro" id="IPR015943">
    <property type="entry name" value="WD40/YVTN_repeat-like_dom_sf"/>
</dbReference>
<evidence type="ECO:0000256" key="3">
    <source>
        <dbReference type="ARBA" id="ARBA00022741"/>
    </source>
</evidence>
<dbReference type="Pfam" id="PF23409">
    <property type="entry name" value="Beta-prop_EML"/>
    <property type="match status" value="1"/>
</dbReference>
<dbReference type="OrthoDB" id="47802at2759"/>
<proteinExistence type="inferred from homology"/>
<dbReference type="AlphaFoldDB" id="A0A177B0N2"/>
<evidence type="ECO:0000256" key="2">
    <source>
        <dbReference type="ARBA" id="ARBA00022737"/>
    </source>
</evidence>
<keyword evidence="4 5" id="KW-0067">ATP-binding</keyword>
<dbReference type="GO" id="GO:0007018">
    <property type="term" value="P:microtubule-based movement"/>
    <property type="evidence" value="ECO:0007669"/>
    <property type="project" value="InterPro"/>
</dbReference>
<evidence type="ECO:0000313" key="10">
    <source>
        <dbReference type="Proteomes" id="UP000078046"/>
    </source>
</evidence>
<keyword evidence="1" id="KW-0853">WD repeat</keyword>
<evidence type="ECO:0000313" key="9">
    <source>
        <dbReference type="EMBL" id="OAF67680.1"/>
    </source>
</evidence>
<keyword evidence="5" id="KW-0505">Motor protein</keyword>
<dbReference type="Pfam" id="PF00225">
    <property type="entry name" value="Kinesin"/>
    <property type="match status" value="1"/>
</dbReference>
<reference evidence="9 10" key="1">
    <citation type="submission" date="2016-04" db="EMBL/GenBank/DDBJ databases">
        <title>The genome of Intoshia linei affirms orthonectids as highly simplified spiralians.</title>
        <authorList>
            <person name="Mikhailov K.V."/>
            <person name="Slusarev G.S."/>
            <person name="Nikitin M.A."/>
            <person name="Logacheva M.D."/>
            <person name="Penin A."/>
            <person name="Aleoshin V."/>
            <person name="Panchin Y.V."/>
        </authorList>
    </citation>
    <scope>NUCLEOTIDE SEQUENCE [LARGE SCALE GENOMIC DNA]</scope>
    <source>
        <strain evidence="9">Intl2013</strain>
        <tissue evidence="9">Whole animal</tissue>
    </source>
</reference>
<evidence type="ECO:0000256" key="6">
    <source>
        <dbReference type="SAM" id="Coils"/>
    </source>
</evidence>
<dbReference type="Pfam" id="PF03451">
    <property type="entry name" value="HELP"/>
    <property type="match status" value="1"/>
</dbReference>
<feature type="domain" description="Kinesin motor" evidence="8">
    <location>
        <begin position="9"/>
        <end position="376"/>
    </location>
</feature>
<dbReference type="PANTHER" id="PTHR13720:SF58">
    <property type="entry name" value="HELP DOMAIN-CONTAINING PROTEIN"/>
    <property type="match status" value="1"/>
</dbReference>
<evidence type="ECO:0000256" key="4">
    <source>
        <dbReference type="ARBA" id="ARBA00022840"/>
    </source>
</evidence>
<dbReference type="GO" id="GO:0005524">
    <property type="term" value="F:ATP binding"/>
    <property type="evidence" value="ECO:0007669"/>
    <property type="project" value="UniProtKB-UniRule"/>
</dbReference>
<dbReference type="GO" id="GO:0072686">
    <property type="term" value="C:mitotic spindle"/>
    <property type="evidence" value="ECO:0007669"/>
    <property type="project" value="TreeGrafter"/>
</dbReference>
<evidence type="ECO:0000259" key="8">
    <source>
        <dbReference type="PROSITE" id="PS50067"/>
    </source>
</evidence>
<dbReference type="InterPro" id="IPR055439">
    <property type="entry name" value="Beta-prop_EML_1st"/>
</dbReference>
<keyword evidence="10" id="KW-1185">Reference proteome</keyword>
<accession>A0A177B0N2</accession>
<dbReference type="InterPro" id="IPR001752">
    <property type="entry name" value="Kinesin_motor_dom"/>
</dbReference>
<dbReference type="GO" id="GO:0003777">
    <property type="term" value="F:microtubule motor activity"/>
    <property type="evidence" value="ECO:0007669"/>
    <property type="project" value="InterPro"/>
</dbReference>
<organism evidence="9 10">
    <name type="scientific">Intoshia linei</name>
    <dbReference type="NCBI Taxonomy" id="1819745"/>
    <lineage>
        <taxon>Eukaryota</taxon>
        <taxon>Metazoa</taxon>
        <taxon>Spiralia</taxon>
        <taxon>Lophotrochozoa</taxon>
        <taxon>Mesozoa</taxon>
        <taxon>Orthonectida</taxon>
        <taxon>Rhopaluridae</taxon>
        <taxon>Intoshia</taxon>
    </lineage>
</organism>
<dbReference type="Gene3D" id="3.40.850.10">
    <property type="entry name" value="Kinesin motor domain"/>
    <property type="match status" value="1"/>
</dbReference>
<dbReference type="InterPro" id="IPR036322">
    <property type="entry name" value="WD40_repeat_dom_sf"/>
</dbReference>
<keyword evidence="2" id="KW-0677">Repeat</keyword>